<evidence type="ECO:0000313" key="9">
    <source>
        <dbReference type="Proteomes" id="UP000075901"/>
    </source>
</evidence>
<feature type="domain" description="C2H2-type" evidence="7">
    <location>
        <begin position="144"/>
        <end position="171"/>
    </location>
</feature>
<feature type="region of interest" description="Disordered" evidence="6">
    <location>
        <begin position="1"/>
        <end position="38"/>
    </location>
</feature>
<protein>
    <recommendedName>
        <fullName evidence="7">C2H2-type domain-containing protein</fullName>
    </recommendedName>
</protein>
<evidence type="ECO:0000313" key="8">
    <source>
        <dbReference type="EnsemblMetazoa" id="AMAM019940-PA"/>
    </source>
</evidence>
<evidence type="ECO:0000256" key="3">
    <source>
        <dbReference type="ARBA" id="ARBA00022771"/>
    </source>
</evidence>
<dbReference type="PROSITE" id="PS00028">
    <property type="entry name" value="ZINC_FINGER_C2H2_1"/>
    <property type="match status" value="3"/>
</dbReference>
<dbReference type="FunFam" id="3.30.160.60:FF:000446">
    <property type="entry name" value="Zinc finger protein"/>
    <property type="match status" value="1"/>
</dbReference>
<feature type="domain" description="C2H2-type" evidence="7">
    <location>
        <begin position="244"/>
        <end position="265"/>
    </location>
</feature>
<dbReference type="GO" id="GO:0008270">
    <property type="term" value="F:zinc ion binding"/>
    <property type="evidence" value="ECO:0007669"/>
    <property type="project" value="UniProtKB-KW"/>
</dbReference>
<dbReference type="Proteomes" id="UP000075901">
    <property type="component" value="Unassembled WGS sequence"/>
</dbReference>
<organism evidence="8 9">
    <name type="scientific">Anopheles maculatus</name>
    <dbReference type="NCBI Taxonomy" id="74869"/>
    <lineage>
        <taxon>Eukaryota</taxon>
        <taxon>Metazoa</taxon>
        <taxon>Ecdysozoa</taxon>
        <taxon>Arthropoda</taxon>
        <taxon>Hexapoda</taxon>
        <taxon>Insecta</taxon>
        <taxon>Pterygota</taxon>
        <taxon>Neoptera</taxon>
        <taxon>Endopterygota</taxon>
        <taxon>Diptera</taxon>
        <taxon>Nematocera</taxon>
        <taxon>Culicoidea</taxon>
        <taxon>Culicidae</taxon>
        <taxon>Anophelinae</taxon>
        <taxon>Anopheles</taxon>
        <taxon>Anopheles maculatus group</taxon>
    </lineage>
</organism>
<keyword evidence="4" id="KW-0862">Zinc</keyword>
<dbReference type="InterPro" id="IPR036236">
    <property type="entry name" value="Znf_C2H2_sf"/>
</dbReference>
<dbReference type="AlphaFoldDB" id="A0A182T5C6"/>
<accession>A0A182T5C6</accession>
<evidence type="ECO:0000259" key="7">
    <source>
        <dbReference type="PROSITE" id="PS50157"/>
    </source>
</evidence>
<dbReference type="SUPFAM" id="SSF57667">
    <property type="entry name" value="beta-beta-alpha zinc fingers"/>
    <property type="match status" value="2"/>
</dbReference>
<dbReference type="EnsemblMetazoa" id="AMAM019940-RA">
    <property type="protein sequence ID" value="AMAM019940-PA"/>
    <property type="gene ID" value="AMAM019940"/>
</dbReference>
<dbReference type="PROSITE" id="PS50157">
    <property type="entry name" value="ZINC_FINGER_C2H2_2"/>
    <property type="match status" value="4"/>
</dbReference>
<feature type="domain" description="C2H2-type" evidence="7">
    <location>
        <begin position="215"/>
        <end position="243"/>
    </location>
</feature>
<dbReference type="VEuPathDB" id="VectorBase:AMAM019940"/>
<evidence type="ECO:0000256" key="4">
    <source>
        <dbReference type="ARBA" id="ARBA00022833"/>
    </source>
</evidence>
<proteinExistence type="predicted"/>
<feature type="region of interest" description="Disordered" evidence="6">
    <location>
        <begin position="77"/>
        <end position="124"/>
    </location>
</feature>
<keyword evidence="3 5" id="KW-0863">Zinc-finger</keyword>
<evidence type="ECO:0000256" key="2">
    <source>
        <dbReference type="ARBA" id="ARBA00022737"/>
    </source>
</evidence>
<dbReference type="PANTHER" id="PTHR24379">
    <property type="entry name" value="KRAB AND ZINC FINGER DOMAIN-CONTAINING"/>
    <property type="match status" value="1"/>
</dbReference>
<reference evidence="9" key="1">
    <citation type="submission" date="2013-09" db="EMBL/GenBank/DDBJ databases">
        <title>The Genome Sequence of Anopheles maculatus species B.</title>
        <authorList>
            <consortium name="The Broad Institute Genomics Platform"/>
            <person name="Neafsey D.E."/>
            <person name="Besansky N."/>
            <person name="Howell P."/>
            <person name="Walton C."/>
            <person name="Young S.K."/>
            <person name="Zeng Q."/>
            <person name="Gargeya S."/>
            <person name="Fitzgerald M."/>
            <person name="Haas B."/>
            <person name="Abouelleil A."/>
            <person name="Allen A.W."/>
            <person name="Alvarado L."/>
            <person name="Arachchi H.M."/>
            <person name="Berlin A.M."/>
            <person name="Chapman S.B."/>
            <person name="Gainer-Dewar J."/>
            <person name="Goldberg J."/>
            <person name="Griggs A."/>
            <person name="Gujja S."/>
            <person name="Hansen M."/>
            <person name="Howarth C."/>
            <person name="Imamovic A."/>
            <person name="Ireland A."/>
            <person name="Larimer J."/>
            <person name="McCowan C."/>
            <person name="Murphy C."/>
            <person name="Pearson M."/>
            <person name="Poon T.W."/>
            <person name="Priest M."/>
            <person name="Roberts A."/>
            <person name="Saif S."/>
            <person name="Shea T."/>
            <person name="Sisk P."/>
            <person name="Sykes S."/>
            <person name="Wortman J."/>
            <person name="Nusbaum C."/>
            <person name="Birren B."/>
        </authorList>
    </citation>
    <scope>NUCLEOTIDE SEQUENCE [LARGE SCALE GENOMIC DNA]</scope>
    <source>
        <strain evidence="9">maculatus3</strain>
    </source>
</reference>
<dbReference type="SMART" id="SM00355">
    <property type="entry name" value="ZnF_C2H2"/>
    <property type="match status" value="4"/>
</dbReference>
<feature type="compositionally biased region" description="Low complexity" evidence="6">
    <location>
        <begin position="29"/>
        <end position="38"/>
    </location>
</feature>
<feature type="domain" description="C2H2-type" evidence="7">
    <location>
        <begin position="172"/>
        <end position="197"/>
    </location>
</feature>
<dbReference type="InterPro" id="IPR013087">
    <property type="entry name" value="Znf_C2H2_type"/>
</dbReference>
<reference evidence="8" key="2">
    <citation type="submission" date="2020-05" db="UniProtKB">
        <authorList>
            <consortium name="EnsemblMetazoa"/>
        </authorList>
    </citation>
    <scope>IDENTIFICATION</scope>
    <source>
        <strain evidence="8">maculatus3</strain>
    </source>
</reference>
<name>A0A182T5C6_9DIPT</name>
<evidence type="ECO:0000256" key="1">
    <source>
        <dbReference type="ARBA" id="ARBA00022723"/>
    </source>
</evidence>
<sequence length="265" mass="29726">MELKAEKKDHDDDENGARRRRQQHHQHRSATAAAASATAMDVDAATAPNGGNGDELSDQEIVEVGIDEDHIKFLTSMHSGDEEPTSNGHRPPSMVSHRTVSNGVTGNGRQARTNIDNSSSTGGKHRRAAMLHVPAHRNGTGRTYQCDVCPRIFHRPDHLRYHMRIHEKNNPFECKLCFSVFASDPAFAHHIRTEHAGMGLADALPPVPETEANFFACTYCDKSFTDAVELEEHLHQQHLGERPFKCNMCPKAFIRMDFLQCHYQK</sequence>
<dbReference type="PANTHER" id="PTHR24379:SF121">
    <property type="entry name" value="C2H2-TYPE DOMAIN-CONTAINING PROTEIN"/>
    <property type="match status" value="1"/>
</dbReference>
<keyword evidence="1" id="KW-0479">Metal-binding</keyword>
<feature type="compositionally biased region" description="Basic residues" evidence="6">
    <location>
        <begin position="18"/>
        <end position="28"/>
    </location>
</feature>
<dbReference type="Gene3D" id="3.30.160.60">
    <property type="entry name" value="Classic Zinc Finger"/>
    <property type="match status" value="3"/>
</dbReference>
<dbReference type="Pfam" id="PF00096">
    <property type="entry name" value="zf-C2H2"/>
    <property type="match status" value="2"/>
</dbReference>
<dbReference type="GO" id="GO:0005634">
    <property type="term" value="C:nucleus"/>
    <property type="evidence" value="ECO:0007669"/>
    <property type="project" value="UniProtKB-ARBA"/>
</dbReference>
<evidence type="ECO:0000256" key="5">
    <source>
        <dbReference type="PROSITE-ProRule" id="PRU00042"/>
    </source>
</evidence>
<feature type="compositionally biased region" description="Basic and acidic residues" evidence="6">
    <location>
        <begin position="1"/>
        <end position="10"/>
    </location>
</feature>
<keyword evidence="9" id="KW-1185">Reference proteome</keyword>
<feature type="compositionally biased region" description="Polar residues" evidence="6">
    <location>
        <begin position="96"/>
        <end position="122"/>
    </location>
</feature>
<evidence type="ECO:0000256" key="6">
    <source>
        <dbReference type="SAM" id="MobiDB-lite"/>
    </source>
</evidence>
<keyword evidence="2" id="KW-0677">Repeat</keyword>